<evidence type="ECO:0000256" key="2">
    <source>
        <dbReference type="ARBA" id="ARBA00022692"/>
    </source>
</evidence>
<dbReference type="SUPFAM" id="SSF103473">
    <property type="entry name" value="MFS general substrate transporter"/>
    <property type="match status" value="1"/>
</dbReference>
<dbReference type="PROSITE" id="PS50850">
    <property type="entry name" value="MFS"/>
    <property type="match status" value="1"/>
</dbReference>
<feature type="compositionally biased region" description="Low complexity" evidence="5">
    <location>
        <begin position="333"/>
        <end position="348"/>
    </location>
</feature>
<evidence type="ECO:0000256" key="3">
    <source>
        <dbReference type="ARBA" id="ARBA00022989"/>
    </source>
</evidence>
<dbReference type="Pfam" id="PF07690">
    <property type="entry name" value="MFS_1"/>
    <property type="match status" value="1"/>
</dbReference>
<keyword evidence="9" id="KW-1185">Reference proteome</keyword>
<feature type="transmembrane region" description="Helical" evidence="6">
    <location>
        <begin position="193"/>
        <end position="217"/>
    </location>
</feature>
<dbReference type="InterPro" id="IPR011701">
    <property type="entry name" value="MFS"/>
</dbReference>
<feature type="transmembrane region" description="Helical" evidence="6">
    <location>
        <begin position="134"/>
        <end position="154"/>
    </location>
</feature>
<keyword evidence="3 6" id="KW-1133">Transmembrane helix</keyword>
<dbReference type="InterPro" id="IPR020846">
    <property type="entry name" value="MFS_dom"/>
</dbReference>
<feature type="transmembrane region" description="Helical" evidence="6">
    <location>
        <begin position="501"/>
        <end position="521"/>
    </location>
</feature>
<evidence type="ECO:0000313" key="8">
    <source>
        <dbReference type="EMBL" id="KAK4191254.1"/>
    </source>
</evidence>
<evidence type="ECO:0000259" key="7">
    <source>
        <dbReference type="PROSITE" id="PS50850"/>
    </source>
</evidence>
<dbReference type="GO" id="GO:0005886">
    <property type="term" value="C:plasma membrane"/>
    <property type="evidence" value="ECO:0007669"/>
    <property type="project" value="TreeGrafter"/>
</dbReference>
<dbReference type="Proteomes" id="UP001302126">
    <property type="component" value="Unassembled WGS sequence"/>
</dbReference>
<feature type="transmembrane region" description="Helical" evidence="6">
    <location>
        <begin position="466"/>
        <end position="486"/>
    </location>
</feature>
<dbReference type="InterPro" id="IPR036259">
    <property type="entry name" value="MFS_trans_sf"/>
</dbReference>
<evidence type="ECO:0000313" key="9">
    <source>
        <dbReference type="Proteomes" id="UP001302126"/>
    </source>
</evidence>
<proteinExistence type="predicted"/>
<feature type="transmembrane region" description="Helical" evidence="6">
    <location>
        <begin position="380"/>
        <end position="404"/>
    </location>
</feature>
<reference evidence="8" key="2">
    <citation type="submission" date="2023-05" db="EMBL/GenBank/DDBJ databases">
        <authorList>
            <consortium name="Lawrence Berkeley National Laboratory"/>
            <person name="Steindorff A."/>
            <person name="Hensen N."/>
            <person name="Bonometti L."/>
            <person name="Westerberg I."/>
            <person name="Brannstrom I.O."/>
            <person name="Guillou S."/>
            <person name="Cros-Aarteil S."/>
            <person name="Calhoun S."/>
            <person name="Haridas S."/>
            <person name="Kuo A."/>
            <person name="Mondo S."/>
            <person name="Pangilinan J."/>
            <person name="Riley R."/>
            <person name="Labutti K."/>
            <person name="Andreopoulos B."/>
            <person name="Lipzen A."/>
            <person name="Chen C."/>
            <person name="Yanf M."/>
            <person name="Daum C."/>
            <person name="Ng V."/>
            <person name="Clum A."/>
            <person name="Ohm R."/>
            <person name="Martin F."/>
            <person name="Silar P."/>
            <person name="Natvig D."/>
            <person name="Lalanne C."/>
            <person name="Gautier V."/>
            <person name="Ament-Velasquez S.L."/>
            <person name="Kruys A."/>
            <person name="Hutchinson M.I."/>
            <person name="Powell A.J."/>
            <person name="Barry K."/>
            <person name="Miller A.N."/>
            <person name="Grigoriev I.V."/>
            <person name="Debuchy R."/>
            <person name="Gladieux P."/>
            <person name="Thoren M.H."/>
            <person name="Johannesson H."/>
        </authorList>
    </citation>
    <scope>NUCLEOTIDE SEQUENCE</scope>
    <source>
        <strain evidence="8">PSN309</strain>
    </source>
</reference>
<reference evidence="8" key="1">
    <citation type="journal article" date="2023" name="Mol. Phylogenet. Evol.">
        <title>Genome-scale phylogeny and comparative genomics of the fungal order Sordariales.</title>
        <authorList>
            <person name="Hensen N."/>
            <person name="Bonometti L."/>
            <person name="Westerberg I."/>
            <person name="Brannstrom I.O."/>
            <person name="Guillou S."/>
            <person name="Cros-Aarteil S."/>
            <person name="Calhoun S."/>
            <person name="Haridas S."/>
            <person name="Kuo A."/>
            <person name="Mondo S."/>
            <person name="Pangilinan J."/>
            <person name="Riley R."/>
            <person name="LaButti K."/>
            <person name="Andreopoulos B."/>
            <person name="Lipzen A."/>
            <person name="Chen C."/>
            <person name="Yan M."/>
            <person name="Daum C."/>
            <person name="Ng V."/>
            <person name="Clum A."/>
            <person name="Steindorff A."/>
            <person name="Ohm R.A."/>
            <person name="Martin F."/>
            <person name="Silar P."/>
            <person name="Natvig D.O."/>
            <person name="Lalanne C."/>
            <person name="Gautier V."/>
            <person name="Ament-Velasquez S.L."/>
            <person name="Kruys A."/>
            <person name="Hutchinson M.I."/>
            <person name="Powell A.J."/>
            <person name="Barry K."/>
            <person name="Miller A.N."/>
            <person name="Grigoriev I.V."/>
            <person name="Debuchy R."/>
            <person name="Gladieux P."/>
            <person name="Hiltunen Thoren M."/>
            <person name="Johannesson H."/>
        </authorList>
    </citation>
    <scope>NUCLEOTIDE SEQUENCE</scope>
    <source>
        <strain evidence="8">PSN309</strain>
    </source>
</reference>
<feature type="transmembrane region" description="Helical" evidence="6">
    <location>
        <begin position="533"/>
        <end position="555"/>
    </location>
</feature>
<feature type="transmembrane region" description="Helical" evidence="6">
    <location>
        <begin position="64"/>
        <end position="88"/>
    </location>
</feature>
<dbReference type="AlphaFoldDB" id="A0AAN6WZL8"/>
<feature type="transmembrane region" description="Helical" evidence="6">
    <location>
        <begin position="561"/>
        <end position="584"/>
    </location>
</feature>
<evidence type="ECO:0000256" key="1">
    <source>
        <dbReference type="ARBA" id="ARBA00004141"/>
    </source>
</evidence>
<feature type="region of interest" description="Disordered" evidence="5">
    <location>
        <begin position="322"/>
        <end position="348"/>
    </location>
</feature>
<accession>A0AAN6WZL8</accession>
<dbReference type="EMBL" id="MU864360">
    <property type="protein sequence ID" value="KAK4191254.1"/>
    <property type="molecule type" value="Genomic_DNA"/>
</dbReference>
<feature type="domain" description="Major facilitator superfamily (MFS) profile" evidence="7">
    <location>
        <begin position="66"/>
        <end position="600"/>
    </location>
</feature>
<feature type="transmembrane region" description="Helical" evidence="6">
    <location>
        <begin position="223"/>
        <end position="243"/>
    </location>
</feature>
<dbReference type="GO" id="GO:0022857">
    <property type="term" value="F:transmembrane transporter activity"/>
    <property type="evidence" value="ECO:0007669"/>
    <property type="project" value="InterPro"/>
</dbReference>
<comment type="subcellular location">
    <subcellularLocation>
        <location evidence="1">Membrane</location>
        <topology evidence="1">Multi-pass membrane protein</topology>
    </subcellularLocation>
</comment>
<gene>
    <name evidence="8" type="ORF">QBC35DRAFT_25532</name>
</gene>
<dbReference type="PANTHER" id="PTHR23502">
    <property type="entry name" value="MAJOR FACILITATOR SUPERFAMILY"/>
    <property type="match status" value="1"/>
</dbReference>
<keyword evidence="2 6" id="KW-0812">Transmembrane</keyword>
<feature type="transmembrane region" description="Helical" evidence="6">
    <location>
        <begin position="424"/>
        <end position="445"/>
    </location>
</feature>
<comment type="caution">
    <text evidence="8">The sequence shown here is derived from an EMBL/GenBank/DDBJ whole genome shotgun (WGS) entry which is preliminary data.</text>
</comment>
<evidence type="ECO:0000256" key="4">
    <source>
        <dbReference type="ARBA" id="ARBA00023136"/>
    </source>
</evidence>
<evidence type="ECO:0000256" key="6">
    <source>
        <dbReference type="SAM" id="Phobius"/>
    </source>
</evidence>
<feature type="transmembrane region" description="Helical" evidence="6">
    <location>
        <begin position="108"/>
        <end position="127"/>
    </location>
</feature>
<organism evidence="8 9">
    <name type="scientific">Podospora australis</name>
    <dbReference type="NCBI Taxonomy" id="1536484"/>
    <lineage>
        <taxon>Eukaryota</taxon>
        <taxon>Fungi</taxon>
        <taxon>Dikarya</taxon>
        <taxon>Ascomycota</taxon>
        <taxon>Pezizomycotina</taxon>
        <taxon>Sordariomycetes</taxon>
        <taxon>Sordariomycetidae</taxon>
        <taxon>Sordariales</taxon>
        <taxon>Podosporaceae</taxon>
        <taxon>Podospora</taxon>
    </lineage>
</organism>
<keyword evidence="4 6" id="KW-0472">Membrane</keyword>
<name>A0AAN6WZL8_9PEZI</name>
<dbReference type="PANTHER" id="PTHR23502:SF181">
    <property type="entry name" value="MAJOR FACILITATOR SUPERFAMILY (MFS) PROFILE DOMAIN-CONTAINING PROTEIN"/>
    <property type="match status" value="1"/>
</dbReference>
<sequence length="600" mass="65844">MPGWKHAFSLTRDEVKAATPPGTVRLIEPTAASEDGRHVDRISKYPLPTVDPADPLNWAPWRKVACMFSVSLYAFSSNFVAACIAPALPAWNIAFPDKPRELLQLMQFVAYNVLLLGLGNVFLVPVANIFGRRIVILISTLTLFISSACGASTSNFYGVLVIRMLQGIGSSASETVIPAIVGEMFFVHERGAWMAFYTGSLASGSVVGGISGGYIALRLGWFPLFWVCAILTGLTFMCSVLFVPETIYERGAHCLPIQRNLPRPSRYMPRTPVPYLSLVTLPSMRLTLPSRFRWTGVLERDLTWYQPSSSGDLASTAVAPARVSKQPRSSPATIPTTVPTTTTTTTTTTTYSRPPYTFSDSLKFGMYRGRIKYQFMKPWYTLRLPAVWVASCQYGGLVGAAAVISTVGPEILILPPYNWGETTGLLFIGALVGIVAGALCTGLLADRRLKEFARTQDHGYAEPETRLPIMLPALAIGTGGLLVFGFCAQNPGEYQWVGLEFAYGMVAFALAQVPSLWFSYLIDAYNQLASDCFVMICILRGIVPFIWVIFVTQWVQRDGYLIPFGGFTVIMGVFSLAIVPLLWAGKRMRIATARYVVGNQ</sequence>
<evidence type="ECO:0000256" key="5">
    <source>
        <dbReference type="SAM" id="MobiDB-lite"/>
    </source>
</evidence>
<dbReference type="Gene3D" id="1.20.1250.20">
    <property type="entry name" value="MFS general substrate transporter like domains"/>
    <property type="match status" value="1"/>
</dbReference>
<protein>
    <submittedName>
        <fullName evidence="8">Major facilitator superfamily domain-containing protein</fullName>
    </submittedName>
</protein>